<comment type="caution">
    <text evidence="1">The sequence shown here is derived from an EMBL/GenBank/DDBJ whole genome shotgun (WGS) entry which is preliminary data.</text>
</comment>
<dbReference type="AlphaFoldDB" id="A0A9Q1HG86"/>
<dbReference type="Proteomes" id="UP001152320">
    <property type="component" value="Chromosome 4"/>
</dbReference>
<dbReference type="PANTHER" id="PTHR33053:SF24">
    <property type="entry name" value="TRANSPOSASE DOMAIN-CONTAINING PROTEIN"/>
    <property type="match status" value="1"/>
</dbReference>
<evidence type="ECO:0000313" key="1">
    <source>
        <dbReference type="EMBL" id="KAJ8043843.1"/>
    </source>
</evidence>
<dbReference type="PANTHER" id="PTHR33053">
    <property type="entry name" value="PROTEIN, PUTATIVE-RELATED"/>
    <property type="match status" value="1"/>
</dbReference>
<sequence length="132" mass="15244">MLLSVGMNILLNPHLCADHCQYAGDLLVHYVTHFCQLYGQNMLTYNVHGLVHLSHEVVKYGTLDTVSCFAFESYLGQLKRMERKPTSPLEQVIRRISEQQVKTAKDPSDHLRKIAEKTPYFRTPSQRYCCDL</sequence>
<evidence type="ECO:0000313" key="2">
    <source>
        <dbReference type="Proteomes" id="UP001152320"/>
    </source>
</evidence>
<proteinExistence type="predicted"/>
<name>A0A9Q1HG86_HOLLE</name>
<protein>
    <submittedName>
        <fullName evidence="1">Uncharacterized protein</fullName>
    </submittedName>
</protein>
<accession>A0A9Q1HG86</accession>
<keyword evidence="2" id="KW-1185">Reference proteome</keyword>
<gene>
    <name evidence="1" type="ORF">HOLleu_11119</name>
</gene>
<reference evidence="1" key="1">
    <citation type="submission" date="2021-10" db="EMBL/GenBank/DDBJ databases">
        <title>Tropical sea cucumber genome reveals ecological adaptation and Cuvierian tubules defense mechanism.</title>
        <authorList>
            <person name="Chen T."/>
        </authorList>
    </citation>
    <scope>NUCLEOTIDE SEQUENCE</scope>
    <source>
        <strain evidence="1">Nanhai2018</strain>
        <tissue evidence="1">Muscle</tissue>
    </source>
</reference>
<dbReference type="EMBL" id="JAIZAY010000004">
    <property type="protein sequence ID" value="KAJ8043843.1"/>
    <property type="molecule type" value="Genomic_DNA"/>
</dbReference>
<dbReference type="OrthoDB" id="10015795at2759"/>
<organism evidence="1 2">
    <name type="scientific">Holothuria leucospilota</name>
    <name type="common">Black long sea cucumber</name>
    <name type="synonym">Mertensiothuria leucospilota</name>
    <dbReference type="NCBI Taxonomy" id="206669"/>
    <lineage>
        <taxon>Eukaryota</taxon>
        <taxon>Metazoa</taxon>
        <taxon>Echinodermata</taxon>
        <taxon>Eleutherozoa</taxon>
        <taxon>Echinozoa</taxon>
        <taxon>Holothuroidea</taxon>
        <taxon>Aspidochirotacea</taxon>
        <taxon>Aspidochirotida</taxon>
        <taxon>Holothuriidae</taxon>
        <taxon>Holothuria</taxon>
    </lineage>
</organism>